<evidence type="ECO:0000313" key="3">
    <source>
        <dbReference type="Proteomes" id="UP001161757"/>
    </source>
</evidence>
<feature type="compositionally biased region" description="Polar residues" evidence="1">
    <location>
        <begin position="17"/>
        <end position="28"/>
    </location>
</feature>
<comment type="caution">
    <text evidence="2">The sequence shown here is derived from an EMBL/GenBank/DDBJ whole genome shotgun (WGS) entry which is preliminary data.</text>
</comment>
<feature type="region of interest" description="Disordered" evidence="1">
    <location>
        <begin position="17"/>
        <end position="79"/>
    </location>
</feature>
<evidence type="ECO:0000256" key="1">
    <source>
        <dbReference type="SAM" id="MobiDB-lite"/>
    </source>
</evidence>
<dbReference type="Proteomes" id="UP001161757">
    <property type="component" value="Unassembled WGS sequence"/>
</dbReference>
<feature type="compositionally biased region" description="Basic residues" evidence="1">
    <location>
        <begin position="53"/>
        <end position="62"/>
    </location>
</feature>
<sequence>MTGSIGREYVLLIERNIQPSTQKPNSGIGQKVKMKRKTKPKTKENVNMPNVGQKKKEKKRCPKKEGHCQKQKEKQKNQEIKITRPKLKCLNVSEDLGGGRVQLHWSLTCAAGQAEDIWLFGECTEV</sequence>
<feature type="compositionally biased region" description="Basic and acidic residues" evidence="1">
    <location>
        <begin position="63"/>
        <end position="79"/>
    </location>
</feature>
<protein>
    <submittedName>
        <fullName evidence="2">Uncharacterized protein</fullName>
    </submittedName>
</protein>
<gene>
    <name evidence="2" type="ORF">HRR80_004407</name>
</gene>
<reference evidence="2" key="1">
    <citation type="submission" date="2023-01" db="EMBL/GenBank/DDBJ databases">
        <title>Exophiala dermititidis isolated from Cystic Fibrosis Patient.</title>
        <authorList>
            <person name="Kurbessoian T."/>
            <person name="Crocker A."/>
            <person name="Murante D."/>
            <person name="Hogan D.A."/>
            <person name="Stajich J.E."/>
        </authorList>
    </citation>
    <scope>NUCLEOTIDE SEQUENCE</scope>
    <source>
        <strain evidence="2">Ex8</strain>
    </source>
</reference>
<proteinExistence type="predicted"/>
<dbReference type="AlphaFoldDB" id="A0AAN6IYM4"/>
<organism evidence="2 3">
    <name type="scientific">Exophiala dermatitidis</name>
    <name type="common">Black yeast-like fungus</name>
    <name type="synonym">Wangiella dermatitidis</name>
    <dbReference type="NCBI Taxonomy" id="5970"/>
    <lineage>
        <taxon>Eukaryota</taxon>
        <taxon>Fungi</taxon>
        <taxon>Dikarya</taxon>
        <taxon>Ascomycota</taxon>
        <taxon>Pezizomycotina</taxon>
        <taxon>Eurotiomycetes</taxon>
        <taxon>Chaetothyriomycetidae</taxon>
        <taxon>Chaetothyriales</taxon>
        <taxon>Herpotrichiellaceae</taxon>
        <taxon>Exophiala</taxon>
    </lineage>
</organism>
<name>A0AAN6IYM4_EXODE</name>
<dbReference type="EMBL" id="JAJGCB010000007">
    <property type="protein sequence ID" value="KAJ8991786.1"/>
    <property type="molecule type" value="Genomic_DNA"/>
</dbReference>
<evidence type="ECO:0000313" key="2">
    <source>
        <dbReference type="EMBL" id="KAJ8991786.1"/>
    </source>
</evidence>
<accession>A0AAN6IYM4</accession>